<organism evidence="1 2">
    <name type="scientific">Chengkuizengella marina</name>
    <dbReference type="NCBI Taxonomy" id="2507566"/>
    <lineage>
        <taxon>Bacteria</taxon>
        <taxon>Bacillati</taxon>
        <taxon>Bacillota</taxon>
        <taxon>Bacilli</taxon>
        <taxon>Bacillales</taxon>
        <taxon>Paenibacillaceae</taxon>
        <taxon>Chengkuizengella</taxon>
    </lineage>
</organism>
<name>A0A6N9Q6L8_9BACL</name>
<sequence>MNLADMLSFADIQQLDRIAKYYECECSSHSKNDLIQSILTRINRKDVFEDNLKRLSVEDLRFINMVIFEKREAFSLEELLARVKNTRFTEEDNEKINPRDTITMFKKRGWIFNGVSHKTKYLFQFPEDLKKRFVDLIANNFQQKIEHIQEPDLYRDEFNLIIQDINVFLKELYHMQEVHLTASGAMYKRSLFQFLNQLSIQENPIQKGEWRFGYGRMFKDYPNRFSLIYDYCYFNDFIKEENDVLICSEKGKSIVEEGKKEKLENVYRFWIRLYKGPIHNIQSIVHWISILSQNWVTVSSLKEVLSDLIKPYYYDNVDSILDERVFKMMMHLGLLKVGEHETKGVVIQMTKIGTLIVKGIHINEEDTIILDQK</sequence>
<evidence type="ECO:0000313" key="1">
    <source>
        <dbReference type="EMBL" id="NBI30488.1"/>
    </source>
</evidence>
<dbReference type="AlphaFoldDB" id="A0A6N9Q6L8"/>
<dbReference type="EMBL" id="SIJB01000032">
    <property type="protein sequence ID" value="NBI30488.1"/>
    <property type="molecule type" value="Genomic_DNA"/>
</dbReference>
<reference evidence="1 2" key="1">
    <citation type="submission" date="2019-01" db="EMBL/GenBank/DDBJ databases">
        <title>Chengkuizengella sp. nov., isolated from deep-sea sediment of East Pacific Ocean.</title>
        <authorList>
            <person name="Yang J."/>
            <person name="Lai Q."/>
            <person name="Shao Z."/>
        </authorList>
    </citation>
    <scope>NUCLEOTIDE SEQUENCE [LARGE SCALE GENOMIC DNA]</scope>
    <source>
        <strain evidence="1 2">YPA3-1-1</strain>
    </source>
</reference>
<evidence type="ECO:0000313" key="2">
    <source>
        <dbReference type="Proteomes" id="UP000448943"/>
    </source>
</evidence>
<dbReference type="Proteomes" id="UP000448943">
    <property type="component" value="Unassembled WGS sequence"/>
</dbReference>
<gene>
    <name evidence="1" type="ORF">ERL59_16185</name>
</gene>
<proteinExistence type="predicted"/>
<accession>A0A6N9Q6L8</accession>
<protein>
    <submittedName>
        <fullName evidence="1">Uncharacterized protein</fullName>
    </submittedName>
</protein>
<keyword evidence="2" id="KW-1185">Reference proteome</keyword>
<dbReference type="RefSeq" id="WP_160647295.1">
    <property type="nucleotide sequence ID" value="NZ_SIJB01000032.1"/>
</dbReference>
<comment type="caution">
    <text evidence="1">The sequence shown here is derived from an EMBL/GenBank/DDBJ whole genome shotgun (WGS) entry which is preliminary data.</text>
</comment>
<dbReference type="OrthoDB" id="2369695at2"/>